<organism evidence="2 3">
    <name type="scientific">Ruminococcus albus 8</name>
    <dbReference type="NCBI Taxonomy" id="246199"/>
    <lineage>
        <taxon>Bacteria</taxon>
        <taxon>Bacillati</taxon>
        <taxon>Bacillota</taxon>
        <taxon>Clostridia</taxon>
        <taxon>Eubacteriales</taxon>
        <taxon>Oscillospiraceae</taxon>
        <taxon>Ruminococcus</taxon>
    </lineage>
</organism>
<reference evidence="2 3" key="1">
    <citation type="submission" date="2011-02" db="EMBL/GenBank/DDBJ databases">
        <authorList>
            <person name="Nelson K.E."/>
            <person name="Sutton G."/>
            <person name="Torralba M."/>
            <person name="Durkin S."/>
            <person name="Harkins D."/>
            <person name="Montgomery R."/>
            <person name="Ziemer C."/>
            <person name="Klaassens E."/>
            <person name="Ocuiv P."/>
            <person name="Morrison M."/>
        </authorList>
    </citation>
    <scope>NUCLEOTIDE SEQUENCE [LARGE SCALE GENOMIC DNA]</scope>
    <source>
        <strain evidence="2 3">8</strain>
    </source>
</reference>
<dbReference type="eggNOG" id="ENOG5032KS1">
    <property type="taxonomic scope" value="Bacteria"/>
</dbReference>
<proteinExistence type="predicted"/>
<sequence length="68" mass="7670">MVNTNKIKGRMKELEITQADVAKCLEIAQPTANQKINNVRPFDLNEAEKLAELLNIEAGDFGLYFFAQ</sequence>
<dbReference type="InterPro" id="IPR001387">
    <property type="entry name" value="Cro/C1-type_HTH"/>
</dbReference>
<evidence type="ECO:0000259" key="1">
    <source>
        <dbReference type="PROSITE" id="PS50943"/>
    </source>
</evidence>
<dbReference type="GO" id="GO:0003677">
    <property type="term" value="F:DNA binding"/>
    <property type="evidence" value="ECO:0007669"/>
    <property type="project" value="InterPro"/>
</dbReference>
<dbReference type="Pfam" id="PF13443">
    <property type="entry name" value="HTH_26"/>
    <property type="match status" value="1"/>
</dbReference>
<dbReference type="STRING" id="246199.CUS_5910"/>
<accession>E9SCJ5</accession>
<dbReference type="Proteomes" id="UP000004259">
    <property type="component" value="Unassembled WGS sequence"/>
</dbReference>
<name>E9SCJ5_RUMAL</name>
<dbReference type="SMART" id="SM00530">
    <property type="entry name" value="HTH_XRE"/>
    <property type="match status" value="1"/>
</dbReference>
<evidence type="ECO:0000313" key="3">
    <source>
        <dbReference type="Proteomes" id="UP000004259"/>
    </source>
</evidence>
<protein>
    <submittedName>
        <fullName evidence="2">Conserved domain protein</fullName>
    </submittedName>
</protein>
<dbReference type="EMBL" id="ADKM02000080">
    <property type="protein sequence ID" value="EGC02994.1"/>
    <property type="molecule type" value="Genomic_DNA"/>
</dbReference>
<dbReference type="PROSITE" id="PS50943">
    <property type="entry name" value="HTH_CROC1"/>
    <property type="match status" value="1"/>
</dbReference>
<gene>
    <name evidence="2" type="ORF">CUS_5910</name>
</gene>
<dbReference type="OrthoDB" id="428540at2"/>
<evidence type="ECO:0000313" key="2">
    <source>
        <dbReference type="EMBL" id="EGC02994.1"/>
    </source>
</evidence>
<dbReference type="SUPFAM" id="SSF47413">
    <property type="entry name" value="lambda repressor-like DNA-binding domains"/>
    <property type="match status" value="1"/>
</dbReference>
<dbReference type="CDD" id="cd00093">
    <property type="entry name" value="HTH_XRE"/>
    <property type="match status" value="1"/>
</dbReference>
<dbReference type="AlphaFoldDB" id="E9SCJ5"/>
<keyword evidence="3" id="KW-1185">Reference proteome</keyword>
<dbReference type="Gene3D" id="1.10.260.40">
    <property type="entry name" value="lambda repressor-like DNA-binding domains"/>
    <property type="match status" value="1"/>
</dbReference>
<comment type="caution">
    <text evidence="2">The sequence shown here is derived from an EMBL/GenBank/DDBJ whole genome shotgun (WGS) entry which is preliminary data.</text>
</comment>
<feature type="domain" description="HTH cro/C1-type" evidence="1">
    <location>
        <begin position="7"/>
        <end position="61"/>
    </location>
</feature>
<dbReference type="InterPro" id="IPR010982">
    <property type="entry name" value="Lambda_DNA-bd_dom_sf"/>
</dbReference>